<evidence type="ECO:0000313" key="3">
    <source>
        <dbReference type="EMBL" id="QFJ55399.1"/>
    </source>
</evidence>
<proteinExistence type="predicted"/>
<dbReference type="SUPFAM" id="SSF141371">
    <property type="entry name" value="PilZ domain-like"/>
    <property type="match status" value="1"/>
</dbReference>
<dbReference type="InterPro" id="IPR009875">
    <property type="entry name" value="PilZ_domain"/>
</dbReference>
<dbReference type="Proteomes" id="UP000327030">
    <property type="component" value="Chromosome 1"/>
</dbReference>
<dbReference type="Gene3D" id="2.40.10.220">
    <property type="entry name" value="predicted glycosyltransferase like domains"/>
    <property type="match status" value="1"/>
</dbReference>
<protein>
    <submittedName>
        <fullName evidence="3">PilZ domain-containing protein</fullName>
    </submittedName>
</protein>
<dbReference type="RefSeq" id="WP_151624137.1">
    <property type="nucleotide sequence ID" value="NZ_CP043028.1"/>
</dbReference>
<gene>
    <name evidence="3" type="ORF">FXF36_11250</name>
</gene>
<evidence type="ECO:0000256" key="1">
    <source>
        <dbReference type="SAM" id="MobiDB-lite"/>
    </source>
</evidence>
<accession>A0A5P6VUG1</accession>
<name>A0A5P6VUG1_PSEXY</name>
<organism evidence="3 4">
    <name type="scientific">Pseudobutyrivibrio xylanivorans</name>
    <dbReference type="NCBI Taxonomy" id="185007"/>
    <lineage>
        <taxon>Bacteria</taxon>
        <taxon>Bacillati</taxon>
        <taxon>Bacillota</taxon>
        <taxon>Clostridia</taxon>
        <taxon>Lachnospirales</taxon>
        <taxon>Lachnospiraceae</taxon>
        <taxon>Pseudobutyrivibrio</taxon>
    </lineage>
</organism>
<dbReference type="KEGG" id="pxv:FXF36_11250"/>
<evidence type="ECO:0000259" key="2">
    <source>
        <dbReference type="Pfam" id="PF07238"/>
    </source>
</evidence>
<dbReference type="Pfam" id="PF07238">
    <property type="entry name" value="PilZ"/>
    <property type="match status" value="1"/>
</dbReference>
<reference evidence="4" key="1">
    <citation type="submission" date="2019-08" db="EMBL/GenBank/DDBJ databases">
        <title>Complete Genome Sequence of the Polysaccharide-Degrading Rumen Bacterium Pseudobutyrivibrio xylanivorans MA3014.</title>
        <authorList>
            <person name="Palevich N."/>
            <person name="Maclean P.H."/>
            <person name="Kelly W.J."/>
            <person name="Leahy S.C."/>
            <person name="Rakonjac J."/>
            <person name="Attwood G.T."/>
        </authorList>
    </citation>
    <scope>NUCLEOTIDE SEQUENCE [LARGE SCALE GENOMIC DNA]</scope>
    <source>
        <strain evidence="4">MA3014</strain>
    </source>
</reference>
<dbReference type="OrthoDB" id="2044195at2"/>
<dbReference type="EMBL" id="CP043028">
    <property type="protein sequence ID" value="QFJ55399.1"/>
    <property type="molecule type" value="Genomic_DNA"/>
</dbReference>
<feature type="region of interest" description="Disordered" evidence="1">
    <location>
        <begin position="222"/>
        <end position="244"/>
    </location>
</feature>
<dbReference type="GO" id="GO:0035438">
    <property type="term" value="F:cyclic-di-GMP binding"/>
    <property type="evidence" value="ECO:0007669"/>
    <property type="project" value="InterPro"/>
</dbReference>
<feature type="domain" description="PilZ" evidence="2">
    <location>
        <begin position="115"/>
        <end position="194"/>
    </location>
</feature>
<evidence type="ECO:0000313" key="4">
    <source>
        <dbReference type="Proteomes" id="UP000327030"/>
    </source>
</evidence>
<sequence length="244" mass="28225">MRISEITFANKPYIRVSKGKKKLDIPVTPKTFLIPRSRTKLWKFAFVGCESIRVNYKGKTVKLNWTFNHNKMTLFCSSGHKAYSWKNVKVANVTSATGEKEQIILCKREFGDETERRKYKRVPLIKNVTITQGGKTYQGSTVDISYGGMGIKLKQNVLLTPKEPLNIQIDENTKVKARLVRTVFKDDGTELLGCYVSKVFRLEMMRLVGEEEAMKRIEIMEREQEKATQAETDSGWYESNIRWH</sequence>
<dbReference type="AlphaFoldDB" id="A0A5P6VUG1"/>